<accession>A0A9J6AIE1</accession>
<dbReference type="SUPFAM" id="SSF51735">
    <property type="entry name" value="NAD(P)-binding Rossmann-fold domains"/>
    <property type="match status" value="1"/>
</dbReference>
<evidence type="ECO:0000313" key="1">
    <source>
        <dbReference type="EMBL" id="KAG5624398.1"/>
    </source>
</evidence>
<dbReference type="OrthoDB" id="2735536at2759"/>
<organism evidence="1 2">
    <name type="scientific">Solanum commersonii</name>
    <name type="common">Commerson's wild potato</name>
    <name type="synonym">Commerson's nightshade</name>
    <dbReference type="NCBI Taxonomy" id="4109"/>
    <lineage>
        <taxon>Eukaryota</taxon>
        <taxon>Viridiplantae</taxon>
        <taxon>Streptophyta</taxon>
        <taxon>Embryophyta</taxon>
        <taxon>Tracheophyta</taxon>
        <taxon>Spermatophyta</taxon>
        <taxon>Magnoliopsida</taxon>
        <taxon>eudicotyledons</taxon>
        <taxon>Gunneridae</taxon>
        <taxon>Pentapetalae</taxon>
        <taxon>asterids</taxon>
        <taxon>lamiids</taxon>
        <taxon>Solanales</taxon>
        <taxon>Solanaceae</taxon>
        <taxon>Solanoideae</taxon>
        <taxon>Solaneae</taxon>
        <taxon>Solanum</taxon>
    </lineage>
</organism>
<dbReference type="Proteomes" id="UP000824120">
    <property type="component" value="Chromosome 2"/>
</dbReference>
<dbReference type="EMBL" id="JACXVP010000002">
    <property type="protein sequence ID" value="KAG5624398.1"/>
    <property type="molecule type" value="Genomic_DNA"/>
</dbReference>
<name>A0A9J6AIE1_SOLCO</name>
<sequence length="218" mass="24279">MGIVCPDESKRIEIEEFRRMLLSNAAVHRTKAGDEFQNPGKLPAANQHNRELEEKKVCVTSGVSFLGIAIVNQLLLRGYSVRVIVEKQGVISSLISIFTPSKLPEKSKDSVDLAIDFRCASVINACHNSYGFYWNRVISEDLEKLREMEISGEMRQSMNTVEAVMARLNDIQSLSQAFSGCRGVFHTAAFVDPAGLSGYSVSLPTQFMTPENMETHFL</sequence>
<protein>
    <recommendedName>
        <fullName evidence="3">3-beta hydroxysteroid dehydrogenase/isomerase domain-containing protein</fullName>
    </recommendedName>
</protein>
<dbReference type="AlphaFoldDB" id="A0A9J6AIE1"/>
<gene>
    <name evidence="1" type="ORF">H5410_009616</name>
</gene>
<evidence type="ECO:0000313" key="2">
    <source>
        <dbReference type="Proteomes" id="UP000824120"/>
    </source>
</evidence>
<comment type="caution">
    <text evidence="1">The sequence shown here is derived from an EMBL/GenBank/DDBJ whole genome shotgun (WGS) entry which is preliminary data.</text>
</comment>
<proteinExistence type="predicted"/>
<evidence type="ECO:0008006" key="3">
    <source>
        <dbReference type="Google" id="ProtNLM"/>
    </source>
</evidence>
<dbReference type="InterPro" id="IPR036291">
    <property type="entry name" value="NAD(P)-bd_dom_sf"/>
</dbReference>
<reference evidence="1 2" key="1">
    <citation type="submission" date="2020-09" db="EMBL/GenBank/DDBJ databases">
        <title>De no assembly of potato wild relative species, Solanum commersonii.</title>
        <authorList>
            <person name="Cho K."/>
        </authorList>
    </citation>
    <scope>NUCLEOTIDE SEQUENCE [LARGE SCALE GENOMIC DNA]</scope>
    <source>
        <strain evidence="1">LZ3.2</strain>
        <tissue evidence="1">Leaf</tissue>
    </source>
</reference>
<keyword evidence="2" id="KW-1185">Reference proteome</keyword>
<dbReference type="Gene3D" id="3.40.50.720">
    <property type="entry name" value="NAD(P)-binding Rossmann-like Domain"/>
    <property type="match status" value="2"/>
</dbReference>